<comment type="catalytic activity">
    <reaction evidence="8">
        <text>L-threonyl-[protein] + ATP = O-phospho-L-threonyl-[protein] + ADP + H(+)</text>
        <dbReference type="Rhea" id="RHEA:46608"/>
        <dbReference type="Rhea" id="RHEA-COMP:11060"/>
        <dbReference type="Rhea" id="RHEA-COMP:11605"/>
        <dbReference type="ChEBI" id="CHEBI:15378"/>
        <dbReference type="ChEBI" id="CHEBI:30013"/>
        <dbReference type="ChEBI" id="CHEBI:30616"/>
        <dbReference type="ChEBI" id="CHEBI:61977"/>
        <dbReference type="ChEBI" id="CHEBI:456216"/>
        <dbReference type="EC" id="2.7.11.1"/>
    </reaction>
</comment>
<feature type="compositionally biased region" description="Polar residues" evidence="11">
    <location>
        <begin position="1041"/>
        <end position="1060"/>
    </location>
</feature>
<feature type="domain" description="Protein kinase" evidence="12">
    <location>
        <begin position="1162"/>
        <end position="1426"/>
    </location>
</feature>
<feature type="compositionally biased region" description="Basic and acidic residues" evidence="11">
    <location>
        <begin position="1607"/>
        <end position="1617"/>
    </location>
</feature>
<evidence type="ECO:0000313" key="14">
    <source>
        <dbReference type="Proteomes" id="UP000256645"/>
    </source>
</evidence>
<sequence length="1929" mass="213901">MTPTRTRLFLRGASSLLARRKSRAARRASCNDVVSGAVLVGAALSANAMLSAGTGIKQSTNQSKARQNNFPLSPQHQDYGHWNTKAEQAWDQKPSNWRRRFLRLRGNHFYLPYLYRRLNNWRSSNKVFLRLPNTPRGREINSESVFLQSLREKQRRLFRKLQRQPKPKPKDLRPDNNTYYSDLTRFIGDKNHQPVPPRYIPPIQPAIPIATIGHCGVDRTCYCHRTQFYKPPEAVAKKHHDHLEALAKERKQSAKYLKIQGRPRQTNDLHTCSRPPPISLRRTELDQVNLQRSNIPKTPRKSPCIPDIHPRLLTPTATDHAFIWDQAYLCYKSKPSSVGSPGSANQQTSNGTQSKAQHAVPAQPHEVCPPALIKQNDKPFLSIPSDTPCTPKSVRWNLDDNCSSQKSARSSKSILKSSCHPILASTLPSLNPKHQKLYHIEAESRYRSDSKTSKAADLSRREIALKQAHQVHLDCEVLQNQHIPRGRQSFSAGAKPPGFSSPTLSLVQTPKASPFPSEAPTTGTPITSVEPSGISSDSLGAPKTCNPISDPAFESNCDGTRISEVLQYNLSRNRKCSSRIESVPASGLGINTFASESRLTRLSGSTLGSRVNSWASTQTVRDKPSGGVDHAQDFPSLVSLADFQQCFPKGTLVQAPDGEYFDPNLEPRSFKSFVVTNKSILRYEEALSSSAKVFVLEESLKSSTQSLLTGVSSTPSSSTEQQAGDQIVPRTIGAGEFTEVNLLERKEEPPVVVHGVKVPRQRLLERRRSYARPLSILTKLQTVSPETTPSTSQPPLSRCHSSTARPLSILTRLHAASPTESDLSLESPQSPCPPPIPRRSSKRPRYHALNSFPAERVDLTLVNTTLPRNEKFVTEQELFEQNHRLLISEESHFPQNIEGLTEQELFEQNHQLLVTEGRTRKIESENTSTPTTEASFLTRRVNQVPSRFVSARQFNATSDSNSTSHPSLRHRFPSSPPTPPLTPYYVSYSSHKRSGEEADYALPLPTGPCGRLRRSRAFSGKRENPLRTRVKPPPVPNYPPRSNQNPGTPQQPHGPEQTSCEPLRRSNCRPPNSIPSPSLRQDFSDNQTSSVTGDLGSYPLKSTQTPTQPSEAVSFLGKSETMDSSRLSSRPQAVTAMMNDAKKMQLSVMEDCKKTGKIPPKYNLLQLIGKGSFGRVYKAKDMVTAQVVAVKTIDIDESDTLNPREANAYVDFLKEVNALTALSEIKARNINHVIEALPVGKSMWMITEYCAGGSVSTLMNPTRPGGLQEKWIIPILREVAEAIRWVHSVKMIHRDIKCGNILVTEEGGVQLCDFGIASILESKLEKRKTFIGTPNWMAPELFDDQVVYGQDIDIWAFGAMAYEIAHGFPPNAGTQFQQLGLKLKQSVPRLEGDNYSTELQNIVAYCLEPIPSARPAIEDVEKHPYIFGTSELYPTSSLTQLIKAYKIWEDHGGSRRSMMYPGGAAGPSDTDSGNGGAAEWNFSTTDDFGREVEKSENAQDVFDAYGTAIDLDASFAQSSSRPKGRRRPPPQIMGRNFRQPIEKVFDPHTFSNYDENSRAQYRNRQEPPPTSDLPLRNNDNETSIRDTMIDLGGHDVETGLSSFPDMDTIKAGRRDRDDAGDDYASSPQSFSRPALSDPEQLNNNRRTQDWKFPSMAPPASADPEISRFPSSYEIPRPLITPGSADRPALVHHPTEPLGGLFGGMPSANNAAARDSAYSLMIDLDDAIRVPAPIDYSARPSTANSDVGSVTSEQASSRNPFEFERHASRVPQFDGPNDLPDPQIYITGEQPESEHSRTGSGPRDLGDVSDFSVSDVEGTQRNGERFFSEASDSDHISMPPPPRPSSSVQNQNSLMMTQFPDLPPPPSAAALSGTASDANMAMEFHRMIDGLSEQLHTFKHAYEQLKPITVTRRPSQRREAEEEPAVAALS</sequence>
<feature type="compositionally biased region" description="Polar residues" evidence="11">
    <location>
        <begin position="1075"/>
        <end position="1092"/>
    </location>
</feature>
<evidence type="ECO:0000256" key="10">
    <source>
        <dbReference type="PROSITE-ProRule" id="PRU10141"/>
    </source>
</evidence>
<organism evidence="13 14">
    <name type="scientific">Coleophoma cylindrospora</name>
    <dbReference type="NCBI Taxonomy" id="1849047"/>
    <lineage>
        <taxon>Eukaryota</taxon>
        <taxon>Fungi</taxon>
        <taxon>Dikarya</taxon>
        <taxon>Ascomycota</taxon>
        <taxon>Pezizomycotina</taxon>
        <taxon>Leotiomycetes</taxon>
        <taxon>Helotiales</taxon>
        <taxon>Dermateaceae</taxon>
        <taxon>Coleophoma</taxon>
    </lineage>
</organism>
<dbReference type="PANTHER" id="PTHR48012:SF10">
    <property type="entry name" value="FI20177P1"/>
    <property type="match status" value="1"/>
</dbReference>
<evidence type="ECO:0000256" key="11">
    <source>
        <dbReference type="SAM" id="MobiDB-lite"/>
    </source>
</evidence>
<dbReference type="FunFam" id="1.10.510.10:FF:000670">
    <property type="entry name" value="Serine/threonin protein kinase, putative"/>
    <property type="match status" value="1"/>
</dbReference>
<evidence type="ECO:0000256" key="7">
    <source>
        <dbReference type="ARBA" id="ARBA00022840"/>
    </source>
</evidence>
<feature type="compositionally biased region" description="Polar residues" evidence="11">
    <location>
        <begin position="952"/>
        <end position="966"/>
    </location>
</feature>
<feature type="compositionally biased region" description="Polar residues" evidence="11">
    <location>
        <begin position="500"/>
        <end position="511"/>
    </location>
</feature>
<evidence type="ECO:0000256" key="1">
    <source>
        <dbReference type="ARBA" id="ARBA00008874"/>
    </source>
</evidence>
<dbReference type="Gene3D" id="1.10.510.10">
    <property type="entry name" value="Transferase(Phosphotransferase) domain 1"/>
    <property type="match status" value="1"/>
</dbReference>
<feature type="region of interest" description="Disordered" evidence="11">
    <location>
        <begin position="952"/>
        <end position="1110"/>
    </location>
</feature>
<comment type="catalytic activity">
    <reaction evidence="9">
        <text>L-seryl-[protein] + ATP = O-phospho-L-seryl-[protein] + ADP + H(+)</text>
        <dbReference type="Rhea" id="RHEA:17989"/>
        <dbReference type="Rhea" id="RHEA-COMP:9863"/>
        <dbReference type="Rhea" id="RHEA-COMP:11604"/>
        <dbReference type="ChEBI" id="CHEBI:15378"/>
        <dbReference type="ChEBI" id="CHEBI:29999"/>
        <dbReference type="ChEBI" id="CHEBI:30616"/>
        <dbReference type="ChEBI" id="CHEBI:83421"/>
        <dbReference type="ChEBI" id="CHEBI:456216"/>
        <dbReference type="EC" id="2.7.11.1"/>
    </reaction>
</comment>
<evidence type="ECO:0000256" key="3">
    <source>
        <dbReference type="ARBA" id="ARBA00022527"/>
    </source>
</evidence>
<dbReference type="InterPro" id="IPR000719">
    <property type="entry name" value="Prot_kinase_dom"/>
</dbReference>
<dbReference type="EMBL" id="PDLM01000002">
    <property type="protein sequence ID" value="RDW85049.1"/>
    <property type="molecule type" value="Genomic_DNA"/>
</dbReference>
<feature type="compositionally biased region" description="Polar residues" evidence="11">
    <location>
        <begin position="1100"/>
        <end position="1110"/>
    </location>
</feature>
<feature type="compositionally biased region" description="Polar residues" evidence="11">
    <location>
        <begin position="59"/>
        <end position="76"/>
    </location>
</feature>
<feature type="compositionally biased region" description="Polar residues" evidence="11">
    <location>
        <begin position="519"/>
        <end position="538"/>
    </location>
</feature>
<dbReference type="InterPro" id="IPR017441">
    <property type="entry name" value="Protein_kinase_ATP_BS"/>
</dbReference>
<dbReference type="GO" id="GO:0005737">
    <property type="term" value="C:cytoplasm"/>
    <property type="evidence" value="ECO:0007669"/>
    <property type="project" value="TreeGrafter"/>
</dbReference>
<dbReference type="InterPro" id="IPR008271">
    <property type="entry name" value="Ser/Thr_kinase_AS"/>
</dbReference>
<evidence type="ECO:0000256" key="6">
    <source>
        <dbReference type="ARBA" id="ARBA00022777"/>
    </source>
</evidence>
<dbReference type="SUPFAM" id="SSF56112">
    <property type="entry name" value="Protein kinase-like (PK-like)"/>
    <property type="match status" value="1"/>
</dbReference>
<feature type="compositionally biased region" description="Polar residues" evidence="11">
    <location>
        <begin position="1549"/>
        <end position="1562"/>
    </location>
</feature>
<feature type="region of interest" description="Disordered" evidence="11">
    <location>
        <begin position="1909"/>
        <end position="1929"/>
    </location>
</feature>
<feature type="compositionally biased region" description="Polar residues" evidence="11">
    <location>
        <begin position="1738"/>
        <end position="1758"/>
    </location>
</feature>
<evidence type="ECO:0000313" key="13">
    <source>
        <dbReference type="EMBL" id="RDW85049.1"/>
    </source>
</evidence>
<comment type="caution">
    <text evidence="13">The sequence shown here is derived from an EMBL/GenBank/DDBJ whole genome shotgun (WGS) entry which is preliminary data.</text>
</comment>
<dbReference type="GO" id="GO:0005524">
    <property type="term" value="F:ATP binding"/>
    <property type="evidence" value="ECO:0007669"/>
    <property type="project" value="UniProtKB-UniRule"/>
</dbReference>
<dbReference type="PROSITE" id="PS00107">
    <property type="entry name" value="PROTEIN_KINASE_ATP"/>
    <property type="match status" value="1"/>
</dbReference>
<feature type="compositionally biased region" description="Polar residues" evidence="11">
    <location>
        <begin position="344"/>
        <end position="356"/>
    </location>
</feature>
<dbReference type="PROSITE" id="PS00108">
    <property type="entry name" value="PROTEIN_KINASE_ST"/>
    <property type="match status" value="1"/>
</dbReference>
<keyword evidence="3" id="KW-0723">Serine/threonine-protein kinase</keyword>
<gene>
    <name evidence="13" type="ORF">BP6252_02639</name>
</gene>
<evidence type="ECO:0000256" key="2">
    <source>
        <dbReference type="ARBA" id="ARBA00012513"/>
    </source>
</evidence>
<keyword evidence="4" id="KW-0808">Transferase</keyword>
<feature type="compositionally biased region" description="Basic and acidic residues" evidence="11">
    <location>
        <begin position="1821"/>
        <end position="1834"/>
    </location>
</feature>
<name>A0A3D8SFE9_9HELO</name>
<dbReference type="Proteomes" id="UP000256645">
    <property type="component" value="Unassembled WGS sequence"/>
</dbReference>
<dbReference type="SMART" id="SM00220">
    <property type="entry name" value="S_TKc"/>
    <property type="match status" value="1"/>
</dbReference>
<keyword evidence="6" id="KW-0418">Kinase</keyword>
<evidence type="ECO:0000256" key="9">
    <source>
        <dbReference type="ARBA" id="ARBA00048679"/>
    </source>
</evidence>
<keyword evidence="7 10" id="KW-0067">ATP-binding</keyword>
<keyword evidence="14" id="KW-1185">Reference proteome</keyword>
<dbReference type="GO" id="GO:0004674">
    <property type="term" value="F:protein serine/threonine kinase activity"/>
    <property type="evidence" value="ECO:0007669"/>
    <property type="project" value="UniProtKB-KW"/>
</dbReference>
<dbReference type="PANTHER" id="PTHR48012">
    <property type="entry name" value="STERILE20-LIKE KINASE, ISOFORM B-RELATED"/>
    <property type="match status" value="1"/>
</dbReference>
<feature type="region of interest" description="Disordered" evidence="11">
    <location>
        <begin position="1513"/>
        <end position="1580"/>
    </location>
</feature>
<proteinExistence type="inferred from homology"/>
<keyword evidence="5 10" id="KW-0547">Nucleotide-binding</keyword>
<evidence type="ECO:0000256" key="4">
    <source>
        <dbReference type="ARBA" id="ARBA00022679"/>
    </source>
</evidence>
<dbReference type="PROSITE" id="PS50011">
    <property type="entry name" value="PROTEIN_KINASE_DOM"/>
    <property type="match status" value="1"/>
</dbReference>
<feature type="region of interest" description="Disordered" evidence="11">
    <location>
        <begin position="1592"/>
        <end position="1691"/>
    </location>
</feature>
<evidence type="ECO:0000256" key="5">
    <source>
        <dbReference type="ARBA" id="ARBA00022741"/>
    </source>
</evidence>
<dbReference type="InterPro" id="IPR050629">
    <property type="entry name" value="STE20/SPS1-PAK"/>
</dbReference>
<dbReference type="InterPro" id="IPR011009">
    <property type="entry name" value="Kinase-like_dom_sf"/>
</dbReference>
<comment type="similarity">
    <text evidence="1">Belongs to the protein kinase superfamily. STE Ser/Thr protein kinase family. STE20 subfamily.</text>
</comment>
<feature type="region of interest" description="Disordered" evidence="11">
    <location>
        <begin position="487"/>
        <end position="543"/>
    </location>
</feature>
<feature type="region of interest" description="Disordered" evidence="11">
    <location>
        <begin position="1735"/>
        <end position="1848"/>
    </location>
</feature>
<protein>
    <recommendedName>
        <fullName evidence="2">non-specific serine/threonine protein kinase</fullName>
        <ecNumber evidence="2">2.7.11.1</ecNumber>
    </recommendedName>
</protein>
<dbReference type="OrthoDB" id="248923at2759"/>
<dbReference type="Pfam" id="PF00069">
    <property type="entry name" value="Pkinase"/>
    <property type="match status" value="1"/>
</dbReference>
<accession>A0A3D8SFE9</accession>
<dbReference type="EC" id="2.7.11.1" evidence="2"/>
<evidence type="ECO:0000259" key="12">
    <source>
        <dbReference type="PROSITE" id="PS50011"/>
    </source>
</evidence>
<evidence type="ECO:0000256" key="8">
    <source>
        <dbReference type="ARBA" id="ARBA00047899"/>
    </source>
</evidence>
<feature type="region of interest" description="Disordered" evidence="11">
    <location>
        <begin position="59"/>
        <end position="78"/>
    </location>
</feature>
<reference evidence="13 14" key="1">
    <citation type="journal article" date="2018" name="IMA Fungus">
        <title>IMA Genome-F 9: Draft genome sequence of Annulohypoxylon stygium, Aspergillus mulundensis, Berkeleyomyces basicola (syn. Thielaviopsis basicola), Ceratocystis smalleyi, two Cercospora beticola strains, Coleophoma cylindrospora, Fusarium fracticaudum, Phialophora cf. hyalina, and Morchella septimelata.</title>
        <authorList>
            <person name="Wingfield B.D."/>
            <person name="Bills G.F."/>
            <person name="Dong Y."/>
            <person name="Huang W."/>
            <person name="Nel W.J."/>
            <person name="Swalarsk-Parry B.S."/>
            <person name="Vaghefi N."/>
            <person name="Wilken P.M."/>
            <person name="An Z."/>
            <person name="de Beer Z.W."/>
            <person name="De Vos L."/>
            <person name="Chen L."/>
            <person name="Duong T.A."/>
            <person name="Gao Y."/>
            <person name="Hammerbacher A."/>
            <person name="Kikkert J.R."/>
            <person name="Li Y."/>
            <person name="Li H."/>
            <person name="Li K."/>
            <person name="Li Q."/>
            <person name="Liu X."/>
            <person name="Ma X."/>
            <person name="Naidoo K."/>
            <person name="Pethybridge S.J."/>
            <person name="Sun J."/>
            <person name="Steenkamp E.T."/>
            <person name="van der Nest M.A."/>
            <person name="van Wyk S."/>
            <person name="Wingfield M.J."/>
            <person name="Xiong C."/>
            <person name="Yue Q."/>
            <person name="Zhang X."/>
        </authorList>
    </citation>
    <scope>NUCLEOTIDE SEQUENCE [LARGE SCALE GENOMIC DNA]</scope>
    <source>
        <strain evidence="13 14">BP6252</strain>
    </source>
</reference>
<feature type="binding site" evidence="10">
    <location>
        <position position="1191"/>
    </location>
    <ligand>
        <name>ATP</name>
        <dbReference type="ChEBI" id="CHEBI:30616"/>
    </ligand>
</feature>
<feature type="region of interest" description="Disordered" evidence="11">
    <location>
        <begin position="335"/>
        <end position="363"/>
    </location>
</feature>
<feature type="region of interest" description="Disordered" evidence="11">
    <location>
        <begin position="817"/>
        <end position="843"/>
    </location>
</feature>
<dbReference type="STRING" id="1849047.A0A3D8SFE9"/>